<feature type="domain" description="MPN" evidence="10">
    <location>
        <begin position="533"/>
        <end position="663"/>
    </location>
</feature>
<evidence type="ECO:0000259" key="10">
    <source>
        <dbReference type="PROSITE" id="PS50249"/>
    </source>
</evidence>
<evidence type="ECO:0000313" key="11">
    <source>
        <dbReference type="EMBL" id="KAF9484282.1"/>
    </source>
</evidence>
<keyword evidence="5" id="KW-0833">Ubl conjugation pathway</keyword>
<gene>
    <name evidence="11" type="ORF">BDN70DRAFT_872777</name>
</gene>
<dbReference type="PROSITE" id="PS50249">
    <property type="entry name" value="MPN"/>
    <property type="match status" value="1"/>
</dbReference>
<feature type="compositionally biased region" description="Pro residues" evidence="9">
    <location>
        <begin position="494"/>
        <end position="509"/>
    </location>
</feature>
<dbReference type="Gene3D" id="1.20.58.80">
    <property type="entry name" value="Phosphotransferase system, lactose/cellobiose-type IIA subunit"/>
    <property type="match status" value="1"/>
</dbReference>
<dbReference type="SUPFAM" id="SSF102712">
    <property type="entry name" value="JAB1/MPN domain"/>
    <property type="match status" value="1"/>
</dbReference>
<keyword evidence="3" id="KW-0645">Protease</keyword>
<dbReference type="SMART" id="SM00232">
    <property type="entry name" value="JAB_MPN"/>
    <property type="match status" value="1"/>
</dbReference>
<dbReference type="GO" id="GO:0005768">
    <property type="term" value="C:endosome"/>
    <property type="evidence" value="ECO:0007669"/>
    <property type="project" value="TreeGrafter"/>
</dbReference>
<feature type="region of interest" description="Disordered" evidence="9">
    <location>
        <begin position="1"/>
        <end position="25"/>
    </location>
</feature>
<comment type="caution">
    <text evidence="11">The sequence shown here is derived from an EMBL/GenBank/DDBJ whole genome shotgun (WGS) entry which is preliminary data.</text>
</comment>
<dbReference type="InterPro" id="IPR044098">
    <property type="entry name" value="STAMBP/STALP-like_MPN"/>
</dbReference>
<proteinExistence type="inferred from homology"/>
<feature type="region of interest" description="Disordered" evidence="9">
    <location>
        <begin position="188"/>
        <end position="238"/>
    </location>
</feature>
<evidence type="ECO:0000256" key="9">
    <source>
        <dbReference type="SAM" id="MobiDB-lite"/>
    </source>
</evidence>
<sequence>MSHPAGNTGNGFAVPKNGAARRPSSITELAEKATADLWDDTKDFKYYLRVAEKYRKDGKEHAKKGDLEGAFIQLARAATLVLEKLPAHREYNSMLSANQRQNLALNGQDILDNLAELKVTLVDRYDKWLKKHPDGIDLEQTPNVRTQRIPADDAAYRAQQQRERFQEEERARNEVRVQQRAAAEEAAKWRQQRELNRAQDEAERARRKDAAAAAARKAASSMPPPPDYTFSRPPNAYGSQSTVVIAEPTDNMRQQQQQQEQMRLREEEITRRQAEQKRKQEQEGIARRQKEADEAAQAVRLAPAAYPTPSTSSSSPMFPNYTGGSTAVSTPSSSFYQHAPITYPQVQPPQQYQAVPMIMPLENPSRYDGESTDSESLHSFDIRRMHKPEHRTPSRTVRSPSYPPPVTTTSPVPGAGSIRYPSLMSQHQKTQGYFPSLNSMFMDTGDRHHGPGSILFGSNSGDSKTQYPGLPAPSGPDPAYALANPSNPRSSYPRPQPPIPGSANLPPPTNQLEVGRIPIPSDAVFDPNIPLKCVSLPRECLPRFLAIAKVNTEMNRETCGLLLGKDKGHKYSVTTLLIPKQHATSDTCTMDEEELVLQFTEERSLITLGWIHTHPSQSCFMSSVDLHTHSGFQRMLPESFAVVCAPKSNPNFGIFRLTDPPGLHTILECNVKEAFHPHPDKPIYTDADKGHVQMKDSALEIVDLR</sequence>
<reference evidence="11" key="1">
    <citation type="submission" date="2020-11" db="EMBL/GenBank/DDBJ databases">
        <authorList>
            <consortium name="DOE Joint Genome Institute"/>
            <person name="Ahrendt S."/>
            <person name="Riley R."/>
            <person name="Andreopoulos W."/>
            <person name="Labutti K."/>
            <person name="Pangilinan J."/>
            <person name="Ruiz-Duenas F.J."/>
            <person name="Barrasa J.M."/>
            <person name="Sanchez-Garcia M."/>
            <person name="Camarero S."/>
            <person name="Miyauchi S."/>
            <person name="Serrano A."/>
            <person name="Linde D."/>
            <person name="Babiker R."/>
            <person name="Drula E."/>
            <person name="Ayuso-Fernandez I."/>
            <person name="Pacheco R."/>
            <person name="Padilla G."/>
            <person name="Ferreira P."/>
            <person name="Barriuso J."/>
            <person name="Kellner H."/>
            <person name="Castanera R."/>
            <person name="Alfaro M."/>
            <person name="Ramirez L."/>
            <person name="Pisabarro A.G."/>
            <person name="Kuo A."/>
            <person name="Tritt A."/>
            <person name="Lipzen A."/>
            <person name="He G."/>
            <person name="Yan M."/>
            <person name="Ng V."/>
            <person name="Cullen D."/>
            <person name="Martin F."/>
            <person name="Rosso M.-N."/>
            <person name="Henrissat B."/>
            <person name="Hibbett D."/>
            <person name="Martinez A.T."/>
            <person name="Grigoriev I.V."/>
        </authorList>
    </citation>
    <scope>NUCLEOTIDE SEQUENCE</scope>
    <source>
        <strain evidence="11">CIRM-BRFM 674</strain>
    </source>
</reference>
<dbReference type="InterPro" id="IPR000555">
    <property type="entry name" value="JAMM/MPN+_dom"/>
</dbReference>
<evidence type="ECO:0000313" key="12">
    <source>
        <dbReference type="Proteomes" id="UP000807469"/>
    </source>
</evidence>
<feature type="compositionally biased region" description="Basic and acidic residues" evidence="9">
    <location>
        <begin position="188"/>
        <end position="210"/>
    </location>
</feature>
<keyword evidence="8" id="KW-0482">Metalloprotease</keyword>
<dbReference type="InterPro" id="IPR037518">
    <property type="entry name" value="MPN"/>
</dbReference>
<dbReference type="InterPro" id="IPR015063">
    <property type="entry name" value="USP8_dimer"/>
</dbReference>
<dbReference type="GO" id="GO:0140492">
    <property type="term" value="F:metal-dependent deubiquitinase activity"/>
    <property type="evidence" value="ECO:0007669"/>
    <property type="project" value="InterPro"/>
</dbReference>
<accession>A0A9P6CYN7</accession>
<evidence type="ECO:0000256" key="6">
    <source>
        <dbReference type="ARBA" id="ARBA00022801"/>
    </source>
</evidence>
<dbReference type="CDD" id="cd08066">
    <property type="entry name" value="MPN_AMSH_like"/>
    <property type="match status" value="1"/>
</dbReference>
<dbReference type="OrthoDB" id="3640at2759"/>
<dbReference type="AlphaFoldDB" id="A0A9P6CYN7"/>
<feature type="region of interest" description="Disordered" evidence="9">
    <location>
        <begin position="157"/>
        <end position="176"/>
    </location>
</feature>
<evidence type="ECO:0000256" key="8">
    <source>
        <dbReference type="ARBA" id="ARBA00023049"/>
    </source>
</evidence>
<feature type="region of interest" description="Disordered" evidence="9">
    <location>
        <begin position="270"/>
        <end position="295"/>
    </location>
</feature>
<evidence type="ECO:0000256" key="4">
    <source>
        <dbReference type="ARBA" id="ARBA00022723"/>
    </source>
</evidence>
<dbReference type="PANTHER" id="PTHR12947">
    <property type="entry name" value="AMSH-LIKE PROTEASE"/>
    <property type="match status" value="1"/>
</dbReference>
<dbReference type="GO" id="GO:0046872">
    <property type="term" value="F:metal ion binding"/>
    <property type="evidence" value="ECO:0007669"/>
    <property type="project" value="UniProtKB-KW"/>
</dbReference>
<keyword evidence="7" id="KW-0862">Zinc</keyword>
<feature type="compositionally biased region" description="Basic and acidic residues" evidence="9">
    <location>
        <begin position="270"/>
        <end position="293"/>
    </location>
</feature>
<keyword evidence="12" id="KW-1185">Reference proteome</keyword>
<dbReference type="GO" id="GO:0070536">
    <property type="term" value="P:protein K63-linked deubiquitination"/>
    <property type="evidence" value="ECO:0007669"/>
    <property type="project" value="InterPro"/>
</dbReference>
<feature type="region of interest" description="Disordered" evidence="9">
    <location>
        <begin position="444"/>
        <end position="510"/>
    </location>
</feature>
<keyword evidence="6" id="KW-0378">Hydrolase</keyword>
<dbReference type="GO" id="GO:0006508">
    <property type="term" value="P:proteolysis"/>
    <property type="evidence" value="ECO:0007669"/>
    <property type="project" value="UniProtKB-KW"/>
</dbReference>
<evidence type="ECO:0000256" key="3">
    <source>
        <dbReference type="ARBA" id="ARBA00022670"/>
    </source>
</evidence>
<evidence type="ECO:0000256" key="1">
    <source>
        <dbReference type="ARBA" id="ARBA00001947"/>
    </source>
</evidence>
<dbReference type="GO" id="GO:0061578">
    <property type="term" value="F:K63-linked deubiquitinase activity"/>
    <property type="evidence" value="ECO:0007669"/>
    <property type="project" value="InterPro"/>
</dbReference>
<feature type="compositionally biased region" description="Polar residues" evidence="9">
    <location>
        <begin position="456"/>
        <end position="466"/>
    </location>
</feature>
<dbReference type="Pfam" id="PF08969">
    <property type="entry name" value="USP8_dimer"/>
    <property type="match status" value="1"/>
</dbReference>
<dbReference type="GO" id="GO:0016020">
    <property type="term" value="C:membrane"/>
    <property type="evidence" value="ECO:0007669"/>
    <property type="project" value="TreeGrafter"/>
</dbReference>
<dbReference type="EMBL" id="MU155145">
    <property type="protein sequence ID" value="KAF9484282.1"/>
    <property type="molecule type" value="Genomic_DNA"/>
</dbReference>
<comment type="cofactor">
    <cofactor evidence="1">
        <name>Zn(2+)</name>
        <dbReference type="ChEBI" id="CHEBI:29105"/>
    </cofactor>
</comment>
<keyword evidence="4" id="KW-0479">Metal-binding</keyword>
<feature type="region of interest" description="Disordered" evidence="9">
    <location>
        <begin position="386"/>
        <end position="414"/>
    </location>
</feature>
<evidence type="ECO:0000256" key="2">
    <source>
        <dbReference type="ARBA" id="ARBA00010981"/>
    </source>
</evidence>
<dbReference type="Pfam" id="PF01398">
    <property type="entry name" value="JAB"/>
    <property type="match status" value="1"/>
</dbReference>
<dbReference type="Gene3D" id="3.40.140.10">
    <property type="entry name" value="Cytidine Deaminase, domain 2"/>
    <property type="match status" value="1"/>
</dbReference>
<dbReference type="PANTHER" id="PTHR12947:SF13">
    <property type="entry name" value="FI19924P1"/>
    <property type="match status" value="1"/>
</dbReference>
<evidence type="ECO:0000256" key="7">
    <source>
        <dbReference type="ARBA" id="ARBA00022833"/>
    </source>
</evidence>
<name>A0A9P6CYN7_9AGAR</name>
<organism evidence="11 12">
    <name type="scientific">Pholiota conissans</name>
    <dbReference type="NCBI Taxonomy" id="109636"/>
    <lineage>
        <taxon>Eukaryota</taxon>
        <taxon>Fungi</taxon>
        <taxon>Dikarya</taxon>
        <taxon>Basidiomycota</taxon>
        <taxon>Agaricomycotina</taxon>
        <taxon>Agaricomycetes</taxon>
        <taxon>Agaricomycetidae</taxon>
        <taxon>Agaricales</taxon>
        <taxon>Agaricineae</taxon>
        <taxon>Strophariaceae</taxon>
        <taxon>Pholiota</taxon>
    </lineage>
</organism>
<evidence type="ECO:0000256" key="5">
    <source>
        <dbReference type="ARBA" id="ARBA00022786"/>
    </source>
</evidence>
<protein>
    <submittedName>
        <fullName evidence="11">Mov34-domain-containing protein</fullName>
    </submittedName>
</protein>
<comment type="similarity">
    <text evidence="2">Belongs to the peptidase M67C family.</text>
</comment>
<dbReference type="Proteomes" id="UP000807469">
    <property type="component" value="Unassembled WGS sequence"/>
</dbReference>